<dbReference type="NCBIfam" id="TIGR02857">
    <property type="entry name" value="CydD"/>
    <property type="match status" value="1"/>
</dbReference>
<dbReference type="InterPro" id="IPR017871">
    <property type="entry name" value="ABC_transporter-like_CS"/>
</dbReference>
<protein>
    <submittedName>
        <fullName evidence="13">Cysteine/glutathione ABC transporter permease/ATP-binding protein CydD</fullName>
    </submittedName>
</protein>
<dbReference type="Pfam" id="PF00005">
    <property type="entry name" value="ABC_tran"/>
    <property type="match status" value="1"/>
</dbReference>
<feature type="transmembrane region" description="Helical" evidence="10">
    <location>
        <begin position="64"/>
        <end position="84"/>
    </location>
</feature>
<keyword evidence="5 10" id="KW-0812">Transmembrane</keyword>
<keyword evidence="8 10" id="KW-1133">Transmembrane helix</keyword>
<dbReference type="SUPFAM" id="SSF52540">
    <property type="entry name" value="P-loop containing nucleoside triphosphate hydrolases"/>
    <property type="match status" value="1"/>
</dbReference>
<evidence type="ECO:0000259" key="11">
    <source>
        <dbReference type="PROSITE" id="PS50893"/>
    </source>
</evidence>
<dbReference type="SMART" id="SM00382">
    <property type="entry name" value="AAA"/>
    <property type="match status" value="1"/>
</dbReference>
<feature type="transmembrane region" description="Helical" evidence="10">
    <location>
        <begin position="280"/>
        <end position="299"/>
    </location>
</feature>
<evidence type="ECO:0000313" key="14">
    <source>
        <dbReference type="Proteomes" id="UP000194968"/>
    </source>
</evidence>
<evidence type="ECO:0000259" key="12">
    <source>
        <dbReference type="PROSITE" id="PS50929"/>
    </source>
</evidence>
<dbReference type="FunFam" id="1.20.1560.10:FF:000039">
    <property type="entry name" value="Cysteine/glutathione ABC transporter permease/ATP-binding protein CydD"/>
    <property type="match status" value="1"/>
</dbReference>
<dbReference type="EMBL" id="NASK01000088">
    <property type="protein sequence ID" value="OTQ50269.1"/>
    <property type="molecule type" value="Genomic_DNA"/>
</dbReference>
<organism evidence="13 14">
    <name type="scientific">Gilliamella apis</name>
    <dbReference type="NCBI Taxonomy" id="1970738"/>
    <lineage>
        <taxon>Bacteria</taxon>
        <taxon>Pseudomonadati</taxon>
        <taxon>Pseudomonadota</taxon>
        <taxon>Gammaproteobacteria</taxon>
        <taxon>Orbales</taxon>
        <taxon>Orbaceae</taxon>
        <taxon>Gilliamella</taxon>
    </lineage>
</organism>
<dbReference type="PROSITE" id="PS50893">
    <property type="entry name" value="ABC_TRANSPORTER_2"/>
    <property type="match status" value="1"/>
</dbReference>
<name>A0A242NWF0_9GAMM</name>
<evidence type="ECO:0000256" key="10">
    <source>
        <dbReference type="SAM" id="Phobius"/>
    </source>
</evidence>
<evidence type="ECO:0000256" key="7">
    <source>
        <dbReference type="ARBA" id="ARBA00022840"/>
    </source>
</evidence>
<dbReference type="AlphaFoldDB" id="A0A242NWF0"/>
<dbReference type="GO" id="GO:0005886">
    <property type="term" value="C:plasma membrane"/>
    <property type="evidence" value="ECO:0007669"/>
    <property type="project" value="UniProtKB-SubCell"/>
</dbReference>
<dbReference type="InterPro" id="IPR003439">
    <property type="entry name" value="ABC_transporter-like_ATP-bd"/>
</dbReference>
<dbReference type="NCBIfam" id="NF008379">
    <property type="entry name" value="PRK11174.1"/>
    <property type="match status" value="1"/>
</dbReference>
<dbReference type="GO" id="GO:0042883">
    <property type="term" value="P:cysteine transport"/>
    <property type="evidence" value="ECO:0007669"/>
    <property type="project" value="InterPro"/>
</dbReference>
<dbReference type="GO" id="GO:0016887">
    <property type="term" value="F:ATP hydrolysis activity"/>
    <property type="evidence" value="ECO:0007669"/>
    <property type="project" value="InterPro"/>
</dbReference>
<accession>A0A242NWF0</accession>
<dbReference type="InterPro" id="IPR011527">
    <property type="entry name" value="ABC1_TM_dom"/>
</dbReference>
<dbReference type="GO" id="GO:0005524">
    <property type="term" value="F:ATP binding"/>
    <property type="evidence" value="ECO:0007669"/>
    <property type="project" value="UniProtKB-KW"/>
</dbReference>
<dbReference type="OrthoDB" id="9806127at2"/>
<keyword evidence="4" id="KW-0997">Cell inner membrane</keyword>
<dbReference type="PANTHER" id="PTHR24221">
    <property type="entry name" value="ATP-BINDING CASSETTE SUB-FAMILY B"/>
    <property type="match status" value="1"/>
</dbReference>
<dbReference type="SUPFAM" id="SSF90123">
    <property type="entry name" value="ABC transporter transmembrane region"/>
    <property type="match status" value="1"/>
</dbReference>
<keyword evidence="2" id="KW-0813">Transport</keyword>
<dbReference type="InterPro" id="IPR036640">
    <property type="entry name" value="ABC1_TM_sf"/>
</dbReference>
<feature type="transmembrane region" description="Helical" evidence="10">
    <location>
        <begin position="146"/>
        <end position="163"/>
    </location>
</feature>
<evidence type="ECO:0000256" key="5">
    <source>
        <dbReference type="ARBA" id="ARBA00022692"/>
    </source>
</evidence>
<keyword evidence="9 10" id="KW-0472">Membrane</keyword>
<dbReference type="InterPro" id="IPR027417">
    <property type="entry name" value="P-loop_NTPase"/>
</dbReference>
<proteinExistence type="predicted"/>
<dbReference type="PROSITE" id="PS50929">
    <property type="entry name" value="ABC_TM1F"/>
    <property type="match status" value="1"/>
</dbReference>
<feature type="transmembrane region" description="Helical" evidence="10">
    <location>
        <begin position="169"/>
        <end position="190"/>
    </location>
</feature>
<dbReference type="Gene3D" id="3.40.50.300">
    <property type="entry name" value="P-loop containing nucleotide triphosphate hydrolases"/>
    <property type="match status" value="1"/>
</dbReference>
<evidence type="ECO:0000256" key="8">
    <source>
        <dbReference type="ARBA" id="ARBA00022989"/>
    </source>
</evidence>
<dbReference type="InterPro" id="IPR014216">
    <property type="entry name" value="ABC_transptr_CydD"/>
</dbReference>
<gene>
    <name evidence="13" type="ORF">B6D06_04545</name>
</gene>
<evidence type="ECO:0000256" key="2">
    <source>
        <dbReference type="ARBA" id="ARBA00022448"/>
    </source>
</evidence>
<sequence>MSLDKQRQTYLLNWLKQHTKIHKSDLRASVLTGFMLSILMIAQAAFLAIILQRLIIEQQSFLTVIPYFLSLIIILLARGSLIYLREKINFALGQKIRKQIRQKLIDQFELFGPAYLNQSTTGAWSTLVIEQVDNLHDFFARYLPQMRLASMVPILICIAIFPFNWAAAIILLCTAPLIPIFMILVGMGAADINRRHFKALAYLSGHFLDRLKGLNTIRLFNQGEQQTEEIARASEDFRVKTMQVLKMAFLSSAVLEFFTSISIAIVAVYFGFSYLGEFDFGAYNGTVTLFAGFFALILAPEYFQPLRDLGVYYHAKAEAIAAADNIETFLNKNLPQQVDNAQPKNNLNQLQANNYLDIGVLKTIEAKDLIVLSNEALPIVGPLSFSLHAPFKLALIGTSGEGKSSLMQVLLGFLPYQGSLKINGIEFNHLDLKSWQQQISWIGQNPYLINGSIRENILLGKPTATTNELDEVIAKAQLSDVIAKLPEGVETQVGEDAVRLSVGQAQRVALARAMLKPCQLLILDEPTASLDKQTVELLAPYDIATNSITITHQHDDMHDFELVWKLSKGQINAIKESSC</sequence>
<feature type="domain" description="ABC transmembrane type-1" evidence="12">
    <location>
        <begin position="28"/>
        <end position="318"/>
    </location>
</feature>
<keyword evidence="3" id="KW-1003">Cell membrane</keyword>
<dbReference type="RefSeq" id="WP_086320352.1">
    <property type="nucleotide sequence ID" value="NZ_NASK01000088.1"/>
</dbReference>
<feature type="domain" description="ABC transporter" evidence="11">
    <location>
        <begin position="364"/>
        <end position="577"/>
    </location>
</feature>
<reference evidence="13 14" key="1">
    <citation type="submission" date="2017-03" db="EMBL/GenBank/DDBJ databases">
        <title>Comparative genomics of honeybee gut symbionts reveal geographically distinct and subgroup specific antibiotic resistance.</title>
        <authorList>
            <person name="Ludvigsen J."/>
            <person name="Porcellato D."/>
            <person name="Labee-Lund T.M."/>
            <person name="Amdam G.V."/>
            <person name="Rudi K."/>
        </authorList>
    </citation>
    <scope>NUCLEOTIDE SEQUENCE [LARGE SCALE GENOMIC DNA]</scope>
    <source>
        <strain evidence="13 14">A-4-12</strain>
    </source>
</reference>
<dbReference type="Pfam" id="PF00664">
    <property type="entry name" value="ABC_membrane"/>
    <property type="match status" value="1"/>
</dbReference>
<dbReference type="InterPro" id="IPR003593">
    <property type="entry name" value="AAA+_ATPase"/>
</dbReference>
<keyword evidence="6" id="KW-0547">Nucleotide-binding</keyword>
<feature type="transmembrane region" description="Helical" evidence="10">
    <location>
        <begin position="30"/>
        <end position="52"/>
    </location>
</feature>
<feature type="transmembrane region" description="Helical" evidence="10">
    <location>
        <begin position="248"/>
        <end position="274"/>
    </location>
</feature>
<evidence type="ECO:0000256" key="4">
    <source>
        <dbReference type="ARBA" id="ARBA00022519"/>
    </source>
</evidence>
<dbReference type="PROSITE" id="PS00211">
    <property type="entry name" value="ABC_TRANSPORTER_1"/>
    <property type="match status" value="1"/>
</dbReference>
<comment type="caution">
    <text evidence="13">The sequence shown here is derived from an EMBL/GenBank/DDBJ whole genome shotgun (WGS) entry which is preliminary data.</text>
</comment>
<evidence type="ECO:0000256" key="3">
    <source>
        <dbReference type="ARBA" id="ARBA00022475"/>
    </source>
</evidence>
<evidence type="ECO:0000256" key="1">
    <source>
        <dbReference type="ARBA" id="ARBA00004429"/>
    </source>
</evidence>
<dbReference type="Gene3D" id="1.20.1560.10">
    <property type="entry name" value="ABC transporter type 1, transmembrane domain"/>
    <property type="match status" value="1"/>
</dbReference>
<comment type="subcellular location">
    <subcellularLocation>
        <location evidence="1">Cell inner membrane</location>
        <topology evidence="1">Multi-pass membrane protein</topology>
    </subcellularLocation>
</comment>
<dbReference type="GO" id="GO:0034040">
    <property type="term" value="F:ATPase-coupled lipid transmembrane transporter activity"/>
    <property type="evidence" value="ECO:0007669"/>
    <property type="project" value="TreeGrafter"/>
</dbReference>
<dbReference type="Proteomes" id="UP000194968">
    <property type="component" value="Unassembled WGS sequence"/>
</dbReference>
<dbReference type="PANTHER" id="PTHR24221:SF261">
    <property type="entry name" value="GLUTATHIONE_L-CYSTEINE TRANSPORT SYSTEM ATP-BINDING_PERMEASE PROTEIN CYDD"/>
    <property type="match status" value="1"/>
</dbReference>
<dbReference type="CDD" id="cd18584">
    <property type="entry name" value="ABC_6TM_AarD_CydD"/>
    <property type="match status" value="1"/>
</dbReference>
<dbReference type="GO" id="GO:0140359">
    <property type="term" value="F:ABC-type transporter activity"/>
    <property type="evidence" value="ECO:0007669"/>
    <property type="project" value="InterPro"/>
</dbReference>
<dbReference type="InterPro" id="IPR039421">
    <property type="entry name" value="Type_1_exporter"/>
</dbReference>
<evidence type="ECO:0000256" key="9">
    <source>
        <dbReference type="ARBA" id="ARBA00023136"/>
    </source>
</evidence>
<evidence type="ECO:0000256" key="6">
    <source>
        <dbReference type="ARBA" id="ARBA00022741"/>
    </source>
</evidence>
<keyword evidence="7 13" id="KW-0067">ATP-binding</keyword>
<evidence type="ECO:0000313" key="13">
    <source>
        <dbReference type="EMBL" id="OTQ50269.1"/>
    </source>
</evidence>